<sequence>MAIIMMPAEAFGLRLAVPHLPHRPTAVDSWEDFVFVGTGEGAVVVYRVVVSQARDGSDEAPIARMDRRVPLRRGKRPVEQLAVLAHLHHVLALQDGQVEVLELDTLERASTLPGLKGASLFAVERDPHLTKPRVCVGLKKKVLLYKHESAGTFQAIKEFNLPDLILALEWWKPVAAARGDERIVAGHAHSYSLLDPRTGAVTTLPIPLERSLPIIKPCRDLLLLSADNFGFLVNQVGTPLATQIEWDTPPLAVGYRYPFVVGVQNTSIEVHNVYNQGLVQTIPLPSHVTRKLTLVSDNGRHLIVAGGGTIYCLVPTPVEEQVKQLLQELRVQEAADLLAESLKDDREGKAAKLSAFRQEAGMVYFVNLKFKEAFAQFDKSDMDPRELISFFPAIAPVHSTYTPLNAFNAHLIVQSKLPGESNEKARADVLHDAHEQLMKYLEARRREWMRVDESKRRGKQALEFSAALDTALIKLLAIYKPEAMEPLLAGGATYNTNELVQHLTEQKATLALHHTPTTAPFPAIHVTTHRPTRRWRALGHIYRHAQSYAKALDTWKRLGSEEAALDGGGGRDSDGVEESVNLLAQLSDTRLVFTYAERLFRSSPDRAVRELDPEQVLEFLGPFGSQGVQTYLEFLVHDLKSEAESHHTRLALLYAQSVRELVPATPSPSFKPGHEPGLLGKVRSKLLAFLDSSDAYSVPALVSFLRDTPLHAELLVVYAKALDLLVNTLGDYDQAEAYCAEQARRARYAAPHHLAALSHSGGQEDEAPGGGGGEEEGAHLLIRLLQIYLTHSPSASAASPSLPAPALRLLNTYPTLLHPSRVLPLLPKEIPLASLSDYLARAVEGNVGELREGQVATNLLKYHHLQASAQLLKKRAGGLLVERETRCQACGKRIGDQVFAFFADPHHPLGQALLHLKCLQASPYHQQHQQP</sequence>
<keyword evidence="7" id="KW-1185">Reference proteome</keyword>
<evidence type="ECO:0000313" key="6">
    <source>
        <dbReference type="EMBL" id="ELR21341.1"/>
    </source>
</evidence>
<dbReference type="Proteomes" id="UP000011083">
    <property type="component" value="Unassembled WGS sequence"/>
</dbReference>
<dbReference type="STRING" id="1257118.L8HA69"/>
<accession>L8HA69</accession>
<feature type="domain" description="CNH" evidence="5">
    <location>
        <begin position="21"/>
        <end position="297"/>
    </location>
</feature>
<evidence type="ECO:0000259" key="5">
    <source>
        <dbReference type="PROSITE" id="PS50219"/>
    </source>
</evidence>
<dbReference type="PANTHER" id="PTHR12894">
    <property type="entry name" value="CNH DOMAIN CONTAINING"/>
    <property type="match status" value="1"/>
</dbReference>
<evidence type="ECO:0000256" key="3">
    <source>
        <dbReference type="ARBA" id="ARBA00022490"/>
    </source>
</evidence>
<reference evidence="6 7" key="1">
    <citation type="journal article" date="2013" name="Genome Biol.">
        <title>Genome of Acanthamoeba castellanii highlights extensive lateral gene transfer and early evolution of tyrosine kinase signaling.</title>
        <authorList>
            <person name="Clarke M."/>
            <person name="Lohan A.J."/>
            <person name="Liu B."/>
            <person name="Lagkouvardos I."/>
            <person name="Roy S."/>
            <person name="Zafar N."/>
            <person name="Bertelli C."/>
            <person name="Schilde C."/>
            <person name="Kianianmomeni A."/>
            <person name="Burglin T.R."/>
            <person name="Frech C."/>
            <person name="Turcotte B."/>
            <person name="Kopec K.O."/>
            <person name="Synnott J.M."/>
            <person name="Choo C."/>
            <person name="Paponov I."/>
            <person name="Finkler A."/>
            <person name="Soon Heng Tan C."/>
            <person name="Hutchins A.P."/>
            <person name="Weinmeier T."/>
            <person name="Rattei T."/>
            <person name="Chu J.S."/>
            <person name="Gimenez G."/>
            <person name="Irimia M."/>
            <person name="Rigden D.J."/>
            <person name="Fitzpatrick D.A."/>
            <person name="Lorenzo-Morales J."/>
            <person name="Bateman A."/>
            <person name="Chiu C.H."/>
            <person name="Tang P."/>
            <person name="Hegemann P."/>
            <person name="Fromm H."/>
            <person name="Raoult D."/>
            <person name="Greub G."/>
            <person name="Miranda-Saavedra D."/>
            <person name="Chen N."/>
            <person name="Nash P."/>
            <person name="Ginger M.L."/>
            <person name="Horn M."/>
            <person name="Schaap P."/>
            <person name="Caler L."/>
            <person name="Loftus B."/>
        </authorList>
    </citation>
    <scope>NUCLEOTIDE SEQUENCE [LARGE SCALE GENOMIC DNA]</scope>
    <source>
        <strain evidence="6 7">Neff</strain>
    </source>
</reference>
<dbReference type="EMBL" id="KB007904">
    <property type="protein sequence ID" value="ELR21341.1"/>
    <property type="molecule type" value="Genomic_DNA"/>
</dbReference>
<name>L8HA69_ACACF</name>
<keyword evidence="4" id="KW-0653">Protein transport</keyword>
<dbReference type="GO" id="GO:0034058">
    <property type="term" value="P:endosomal vesicle fusion"/>
    <property type="evidence" value="ECO:0007669"/>
    <property type="project" value="TreeGrafter"/>
</dbReference>
<dbReference type="OMA" id="MFVTSEG"/>
<gene>
    <name evidence="6" type="ORF">ACA1_182540</name>
</gene>
<dbReference type="InterPro" id="IPR001180">
    <property type="entry name" value="CNH_dom"/>
</dbReference>
<evidence type="ECO:0000256" key="4">
    <source>
        <dbReference type="ARBA" id="ARBA00022927"/>
    </source>
</evidence>
<dbReference type="KEGG" id="acan:ACA1_182540"/>
<dbReference type="AlphaFoldDB" id="L8HA69"/>
<keyword evidence="2" id="KW-0813">Transport</keyword>
<protein>
    <submittedName>
        <fullName evidence="6">CNH domain containing protein</fullName>
    </submittedName>
</protein>
<dbReference type="Pfam" id="PF00780">
    <property type="entry name" value="CNH"/>
    <property type="match status" value="1"/>
</dbReference>
<dbReference type="VEuPathDB" id="AmoebaDB:ACA1_182540"/>
<dbReference type="GO" id="GO:0005737">
    <property type="term" value="C:cytoplasm"/>
    <property type="evidence" value="ECO:0007669"/>
    <property type="project" value="UniProtKB-SubCell"/>
</dbReference>
<organism evidence="6 7">
    <name type="scientific">Acanthamoeba castellanii (strain ATCC 30010 / Neff)</name>
    <dbReference type="NCBI Taxonomy" id="1257118"/>
    <lineage>
        <taxon>Eukaryota</taxon>
        <taxon>Amoebozoa</taxon>
        <taxon>Discosea</taxon>
        <taxon>Longamoebia</taxon>
        <taxon>Centramoebida</taxon>
        <taxon>Acanthamoebidae</taxon>
        <taxon>Acanthamoeba</taxon>
    </lineage>
</organism>
<dbReference type="PANTHER" id="PTHR12894:SF27">
    <property type="entry name" value="TRANSFORMING GROWTH FACTOR-BETA RECEPTOR-ASSOCIATED PROTEIN 1"/>
    <property type="match status" value="1"/>
</dbReference>
<evidence type="ECO:0000313" key="7">
    <source>
        <dbReference type="Proteomes" id="UP000011083"/>
    </source>
</evidence>
<dbReference type="RefSeq" id="XP_004345885.1">
    <property type="nucleotide sequence ID" value="XM_004345835.1"/>
</dbReference>
<comment type="subcellular location">
    <subcellularLocation>
        <location evidence="1">Cytoplasm</location>
    </subcellularLocation>
</comment>
<dbReference type="GeneID" id="14922232"/>
<evidence type="ECO:0000256" key="1">
    <source>
        <dbReference type="ARBA" id="ARBA00004496"/>
    </source>
</evidence>
<dbReference type="InterPro" id="IPR032914">
    <property type="entry name" value="Vam6/VPS39/TRAP1"/>
</dbReference>
<dbReference type="GO" id="GO:0015031">
    <property type="term" value="P:protein transport"/>
    <property type="evidence" value="ECO:0007669"/>
    <property type="project" value="UniProtKB-KW"/>
</dbReference>
<keyword evidence="3" id="KW-0963">Cytoplasm</keyword>
<dbReference type="GO" id="GO:0006914">
    <property type="term" value="P:autophagy"/>
    <property type="evidence" value="ECO:0007669"/>
    <property type="project" value="TreeGrafter"/>
</dbReference>
<proteinExistence type="predicted"/>
<evidence type="ECO:0000256" key="2">
    <source>
        <dbReference type="ARBA" id="ARBA00022448"/>
    </source>
</evidence>
<dbReference type="PROSITE" id="PS50219">
    <property type="entry name" value="CNH"/>
    <property type="match status" value="1"/>
</dbReference>
<dbReference type="GO" id="GO:0016020">
    <property type="term" value="C:membrane"/>
    <property type="evidence" value="ECO:0007669"/>
    <property type="project" value="TreeGrafter"/>
</dbReference>
<dbReference type="OrthoDB" id="16924at2759"/>